<keyword evidence="3" id="KW-1185">Reference proteome</keyword>
<evidence type="ECO:0000313" key="2">
    <source>
        <dbReference type="EMBL" id="CAE6823304.1"/>
    </source>
</evidence>
<dbReference type="EMBL" id="CAJNAU010000076">
    <property type="protein sequence ID" value="CAE6823304.1"/>
    <property type="molecule type" value="Genomic_DNA"/>
</dbReference>
<reference evidence="2 3" key="1">
    <citation type="submission" date="2021-02" db="EMBL/GenBank/DDBJ databases">
        <authorList>
            <person name="Vanwijnsberghe S."/>
        </authorList>
    </citation>
    <scope>NUCLEOTIDE SEQUENCE [LARGE SCALE GENOMIC DNA]</scope>
    <source>
        <strain evidence="2 3">R-69658</strain>
    </source>
</reference>
<protein>
    <submittedName>
        <fullName evidence="2">Protein TraK</fullName>
    </submittedName>
</protein>
<gene>
    <name evidence="2" type="primary">traK</name>
    <name evidence="2" type="ORF">R69658_05949</name>
</gene>
<organism evidence="2 3">
    <name type="scientific">Paraburkholderia aspalathi</name>
    <dbReference type="NCBI Taxonomy" id="1324617"/>
    <lineage>
        <taxon>Bacteria</taxon>
        <taxon>Pseudomonadati</taxon>
        <taxon>Pseudomonadota</taxon>
        <taxon>Betaproteobacteria</taxon>
        <taxon>Burkholderiales</taxon>
        <taxon>Burkholderiaceae</taxon>
        <taxon>Paraburkholderia</taxon>
    </lineage>
</organism>
<sequence length="138" mass="15261">MPKSYTDELAEWVKQREATRPRQDKNVVAFLAVREKVQSGIDAGYALKTIWEHLHETGRIPYRYETFLKHVHRHITNAAKRSEVVPAPAAANPAPAEATPKAGKQAEPTPRKAGGKGEKPAAIPGFTFNANPDKKDLL</sequence>
<dbReference type="InterPro" id="IPR035225">
    <property type="entry name" value="DUF5338"/>
</dbReference>
<evidence type="ECO:0000313" key="3">
    <source>
        <dbReference type="Proteomes" id="UP000674425"/>
    </source>
</evidence>
<feature type="compositionally biased region" description="Low complexity" evidence="1">
    <location>
        <begin position="86"/>
        <end position="102"/>
    </location>
</feature>
<dbReference type="RefSeq" id="WP_200621186.1">
    <property type="nucleotide sequence ID" value="NZ_CAJNAU010000076.1"/>
</dbReference>
<dbReference type="Proteomes" id="UP000674425">
    <property type="component" value="Unassembled WGS sequence"/>
</dbReference>
<feature type="region of interest" description="Disordered" evidence="1">
    <location>
        <begin position="80"/>
        <end position="138"/>
    </location>
</feature>
<proteinExistence type="predicted"/>
<accession>A0ABM8SPG4</accession>
<dbReference type="Pfam" id="PF17273">
    <property type="entry name" value="DUF5338"/>
    <property type="match status" value="1"/>
</dbReference>
<evidence type="ECO:0000256" key="1">
    <source>
        <dbReference type="SAM" id="MobiDB-lite"/>
    </source>
</evidence>
<name>A0ABM8SPG4_9BURK</name>
<comment type="caution">
    <text evidence="2">The sequence shown here is derived from an EMBL/GenBank/DDBJ whole genome shotgun (WGS) entry which is preliminary data.</text>
</comment>